<dbReference type="Proteomes" id="UP001298424">
    <property type="component" value="Unassembled WGS sequence"/>
</dbReference>
<protein>
    <submittedName>
        <fullName evidence="2">DUF2069 domain-containing protein</fullName>
    </submittedName>
</protein>
<proteinExistence type="predicted"/>
<keyword evidence="1" id="KW-0472">Membrane</keyword>
<name>A0ABS9NPH2_9NEIS</name>
<keyword evidence="1" id="KW-1133">Transmembrane helix</keyword>
<organism evidence="2 3">
    <name type="scientific">Kingella pumchi</name>
    <dbReference type="NCBI Taxonomy" id="2779506"/>
    <lineage>
        <taxon>Bacteria</taxon>
        <taxon>Pseudomonadati</taxon>
        <taxon>Pseudomonadota</taxon>
        <taxon>Betaproteobacteria</taxon>
        <taxon>Neisseriales</taxon>
        <taxon>Neisseriaceae</taxon>
        <taxon>Kingella</taxon>
    </lineage>
</organism>
<feature type="transmembrane region" description="Helical" evidence="1">
    <location>
        <begin position="89"/>
        <end position="111"/>
    </location>
</feature>
<accession>A0ABS9NPH2</accession>
<dbReference type="EMBL" id="JAKOOW010000023">
    <property type="protein sequence ID" value="MCG6504011.1"/>
    <property type="molecule type" value="Genomic_DNA"/>
</dbReference>
<keyword evidence="1" id="KW-0812">Transmembrane</keyword>
<keyword evidence="3" id="KW-1185">Reference proteome</keyword>
<evidence type="ECO:0000256" key="1">
    <source>
        <dbReference type="SAM" id="Phobius"/>
    </source>
</evidence>
<gene>
    <name evidence="2" type="ORF">MB824_05825</name>
</gene>
<evidence type="ECO:0000313" key="3">
    <source>
        <dbReference type="Proteomes" id="UP001298424"/>
    </source>
</evidence>
<dbReference type="Pfam" id="PF09842">
    <property type="entry name" value="DUF2069"/>
    <property type="match status" value="1"/>
</dbReference>
<feature type="transmembrane region" description="Helical" evidence="1">
    <location>
        <begin position="12"/>
        <end position="28"/>
    </location>
</feature>
<dbReference type="RefSeq" id="WP_238746699.1">
    <property type="nucleotide sequence ID" value="NZ_JAKOOW010000023.1"/>
</dbReference>
<dbReference type="InterPro" id="IPR018643">
    <property type="entry name" value="DUF2069_membrane"/>
</dbReference>
<evidence type="ECO:0000313" key="2">
    <source>
        <dbReference type="EMBL" id="MCG6504011.1"/>
    </source>
</evidence>
<reference evidence="2 3" key="1">
    <citation type="submission" date="2022-02" db="EMBL/GenBank/DDBJ databases">
        <title>Genome sequence data of Kingella unionensis sp. nov. strain CICC 24913 (CCUG 75125).</title>
        <authorList>
            <person name="Xiao M."/>
        </authorList>
    </citation>
    <scope>NUCLEOTIDE SEQUENCE [LARGE SCALE GENOMIC DNA]</scope>
    <source>
        <strain evidence="2 3">CICC 24913</strain>
    </source>
</reference>
<comment type="caution">
    <text evidence="2">The sequence shown here is derived from an EMBL/GenBank/DDBJ whole genome shotgun (WGS) entry which is preliminary data.</text>
</comment>
<sequence length="120" mass="13634">MTSDSAPTRSHRPAAAAWFALVLLTLWWDWLAAPLHNGSWLPLIKLLPLLLPARGILSGKIYTYQYASMLVLFYFTEGVMRLFDAVPASRWFAAAETALSVLFFVLCLAYLKQFKNKRKP</sequence>